<sequence length="45" mass="4952">MDNMLIGITGFMAAINLIDNDYTINPIKNTIKFIIIELLIGGCPL</sequence>
<gene>
    <name evidence="1" type="ORF">QJS64_15660</name>
</gene>
<dbReference type="Proteomes" id="UP001239169">
    <property type="component" value="Chromosome"/>
</dbReference>
<name>A0ABY8R3X3_PARBF</name>
<dbReference type="EMBL" id="CP124685">
    <property type="protein sequence ID" value="WGX75417.1"/>
    <property type="molecule type" value="Genomic_DNA"/>
</dbReference>
<reference evidence="1 2" key="1">
    <citation type="submission" date="2023-04" db="EMBL/GenBank/DDBJ databases">
        <title>Bacteria Genome Submission.</title>
        <authorList>
            <person name="Isaac P."/>
        </authorList>
    </citation>
    <scope>NUCLEOTIDE SEQUENCE [LARGE SCALE GENOMIC DNA]</scope>
    <source>
        <strain evidence="1 2">SampleS7P1</strain>
    </source>
</reference>
<proteinExistence type="predicted"/>
<protein>
    <submittedName>
        <fullName evidence="1">Uncharacterized protein</fullName>
    </submittedName>
</protein>
<accession>A0ABY8R3X3</accession>
<organism evidence="1 2">
    <name type="scientific">Paraclostridium bifermentans</name>
    <name type="common">Clostridium bifermentans</name>
    <dbReference type="NCBI Taxonomy" id="1490"/>
    <lineage>
        <taxon>Bacteria</taxon>
        <taxon>Bacillati</taxon>
        <taxon>Bacillota</taxon>
        <taxon>Clostridia</taxon>
        <taxon>Peptostreptococcales</taxon>
        <taxon>Peptostreptococcaceae</taxon>
        <taxon>Paraclostridium</taxon>
    </lineage>
</organism>
<evidence type="ECO:0000313" key="1">
    <source>
        <dbReference type="EMBL" id="WGX75417.1"/>
    </source>
</evidence>
<keyword evidence="2" id="KW-1185">Reference proteome</keyword>
<evidence type="ECO:0000313" key="2">
    <source>
        <dbReference type="Proteomes" id="UP001239169"/>
    </source>
</evidence>